<proteinExistence type="predicted"/>
<evidence type="ECO:0000313" key="2">
    <source>
        <dbReference type="Proteomes" id="UP000008152"/>
    </source>
</evidence>
<protein>
    <submittedName>
        <fullName evidence="1">Uncharacterized protein</fullName>
    </submittedName>
</protein>
<dbReference type="AlphaFoldDB" id="A7MTA5"/>
<name>A7MTA5_VIBC1</name>
<reference evidence="1 2" key="1">
    <citation type="submission" date="2007-08" db="EMBL/GenBank/DDBJ databases">
        <authorList>
            <consortium name="The Vibrio harveyi Genome Sequencing Project"/>
            <person name="Bassler B."/>
            <person name="Clifton S.W."/>
            <person name="Fulton L."/>
            <person name="Delehaunty K."/>
            <person name="Fronick C."/>
            <person name="Harrison M."/>
            <person name="Markivic C."/>
            <person name="Fulton R."/>
            <person name="Tin-Wollam A.-M."/>
            <person name="Shah N."/>
            <person name="Pepin K."/>
            <person name="Nash W."/>
            <person name="Thiruvilangam P."/>
            <person name="Bhonagiri V."/>
            <person name="Waters C."/>
            <person name="Tu K.C."/>
            <person name="Irgon J."/>
            <person name="Wilson R.K."/>
        </authorList>
    </citation>
    <scope>NUCLEOTIDE SEQUENCE [LARGE SCALE GENOMIC DNA]</scope>
    <source>
        <strain evidence="2">ATCC BAA-1116 / BB120</strain>
    </source>
</reference>
<sequence length="44" mass="5370">MPPKLIRLVFVLVLFTVDKRMIFLQFHKKNWKGHIYRLMRGKGL</sequence>
<dbReference type="KEGG" id="vha:VIBHAR_01021"/>
<dbReference type="EMBL" id="CP000789">
    <property type="protein sequence ID" value="ABU70014.1"/>
    <property type="molecule type" value="Genomic_DNA"/>
</dbReference>
<gene>
    <name evidence="1" type="ordered locus">VIBHAR_01021</name>
</gene>
<organism evidence="1 2">
    <name type="scientific">Vibrio campbellii (strain ATCC BAA-1116)</name>
    <dbReference type="NCBI Taxonomy" id="2902295"/>
    <lineage>
        <taxon>Bacteria</taxon>
        <taxon>Pseudomonadati</taxon>
        <taxon>Pseudomonadota</taxon>
        <taxon>Gammaproteobacteria</taxon>
        <taxon>Vibrionales</taxon>
        <taxon>Vibrionaceae</taxon>
        <taxon>Vibrio</taxon>
    </lineage>
</organism>
<dbReference type="Proteomes" id="UP000008152">
    <property type="component" value="Chromosome I"/>
</dbReference>
<accession>A7MTA5</accession>
<evidence type="ECO:0000313" key="1">
    <source>
        <dbReference type="EMBL" id="ABU70014.1"/>
    </source>
</evidence>